<dbReference type="EMBL" id="LNQE01000677">
    <property type="protein sequence ID" value="KUG25475.1"/>
    <property type="molecule type" value="Genomic_DNA"/>
</dbReference>
<reference evidence="2" key="1">
    <citation type="journal article" date="2015" name="Proc. Natl. Acad. Sci. U.S.A.">
        <title>Networks of energetic and metabolic interactions define dynamics in microbial communities.</title>
        <authorList>
            <person name="Embree M."/>
            <person name="Liu J.K."/>
            <person name="Al-Bassam M.M."/>
            <person name="Zengler K."/>
        </authorList>
    </citation>
    <scope>NUCLEOTIDE SEQUENCE</scope>
</reference>
<organism evidence="2">
    <name type="scientific">hydrocarbon metagenome</name>
    <dbReference type="NCBI Taxonomy" id="938273"/>
    <lineage>
        <taxon>unclassified sequences</taxon>
        <taxon>metagenomes</taxon>
        <taxon>ecological metagenomes</taxon>
    </lineage>
</organism>
<dbReference type="InterPro" id="IPR025411">
    <property type="entry name" value="DUF4136"/>
</dbReference>
<gene>
    <name evidence="2" type="ORF">ASZ90_004710</name>
</gene>
<dbReference type="PROSITE" id="PS51257">
    <property type="entry name" value="PROKAR_LIPOPROTEIN"/>
    <property type="match status" value="1"/>
</dbReference>
<dbReference type="AlphaFoldDB" id="A0A0W8FYZ4"/>
<proteinExistence type="predicted"/>
<accession>A0A0W8FYZ4</accession>
<protein>
    <submittedName>
        <fullName evidence="2">Putative lipoprotein</fullName>
    </submittedName>
</protein>
<sequence length="171" mass="19547">MKSAFTFFFFITTLFFFSCSSVKVHTDHNKLFDFTKFTTYKILKELPKLPDGAQMPSLTYNLIGSAIDFELAKHGFGKNNLFANFGIDWHTALDEKVYQNVNSLTNWKSNFSEDETGILIIDIVDLESGNVVWRGWAKEVLTSHNLEEKISESVSQILSHFPPKNILGLNR</sequence>
<dbReference type="Pfam" id="PF13590">
    <property type="entry name" value="DUF4136"/>
    <property type="match status" value="1"/>
</dbReference>
<evidence type="ECO:0000259" key="1">
    <source>
        <dbReference type="Pfam" id="PF13590"/>
    </source>
</evidence>
<dbReference type="Gene3D" id="3.30.160.670">
    <property type="match status" value="2"/>
</dbReference>
<name>A0A0W8FYZ4_9ZZZZ</name>
<evidence type="ECO:0000313" key="2">
    <source>
        <dbReference type="EMBL" id="KUG25475.1"/>
    </source>
</evidence>
<comment type="caution">
    <text evidence="2">The sequence shown here is derived from an EMBL/GenBank/DDBJ whole genome shotgun (WGS) entry which is preliminary data.</text>
</comment>
<keyword evidence="2" id="KW-0449">Lipoprotein</keyword>
<feature type="domain" description="DUF4136" evidence="1">
    <location>
        <begin position="24"/>
        <end position="163"/>
    </location>
</feature>